<sequence>MALRRHGLEHRAFLYSGVENFLSTTVPFLVKGLEADDAVVAVVRRPNLDALRDVLGPDGDVGFYDSAEFYDHPVRTLKRYLELVDGMRPRRVVALAEPVWHWTDQRQTLEWARYESLINKVFADSGARALCPYDRDGLSSAVLDFARHTHPVLFDGRIDHENDRYMDPQVFGAGCDVGRRFEGRPDTAEYMAVHDEDLHPLRVFVGKHAEAHGLDRQQAQNLVTAANEVAANALQHGVPPMGVWVWRDGDELVCEVGDNGFWQPSPLIGFIPPESARERGFGLWTVRLLVDLMELRAGWDGTFVRLHVSR</sequence>
<evidence type="ECO:0000256" key="1">
    <source>
        <dbReference type="ARBA" id="ARBA00022527"/>
    </source>
</evidence>
<protein>
    <submittedName>
        <fullName evidence="4">Anti-sigma regulatory factor (Ser/Thr protein kinase)</fullName>
    </submittedName>
</protein>
<proteinExistence type="predicted"/>
<dbReference type="InterPro" id="IPR003594">
    <property type="entry name" value="HATPase_dom"/>
</dbReference>
<evidence type="ECO:0000259" key="2">
    <source>
        <dbReference type="Pfam" id="PF13581"/>
    </source>
</evidence>
<evidence type="ECO:0000259" key="3">
    <source>
        <dbReference type="Pfam" id="PF14417"/>
    </source>
</evidence>
<dbReference type="Pfam" id="PF14417">
    <property type="entry name" value="MEDS"/>
    <property type="match status" value="1"/>
</dbReference>
<dbReference type="InterPro" id="IPR047718">
    <property type="entry name" value="RsbA-like_anti_sig"/>
</dbReference>
<dbReference type="Proteomes" id="UP000572680">
    <property type="component" value="Unassembled WGS sequence"/>
</dbReference>
<keyword evidence="1" id="KW-0418">Kinase</keyword>
<dbReference type="PANTHER" id="PTHR35526">
    <property type="entry name" value="ANTI-SIGMA-F FACTOR RSBW-RELATED"/>
    <property type="match status" value="1"/>
</dbReference>
<accession>A0A7W3QL95</accession>
<dbReference type="GO" id="GO:0004674">
    <property type="term" value="F:protein serine/threonine kinase activity"/>
    <property type="evidence" value="ECO:0007669"/>
    <property type="project" value="UniProtKB-KW"/>
</dbReference>
<dbReference type="Gene3D" id="3.30.565.10">
    <property type="entry name" value="Histidine kinase-like ATPase, C-terminal domain"/>
    <property type="match status" value="1"/>
</dbReference>
<keyword evidence="5" id="KW-1185">Reference proteome</keyword>
<evidence type="ECO:0000313" key="4">
    <source>
        <dbReference type="EMBL" id="MBA8951280.1"/>
    </source>
</evidence>
<feature type="domain" description="MEDS" evidence="3">
    <location>
        <begin position="10"/>
        <end position="151"/>
    </location>
</feature>
<dbReference type="Pfam" id="PF13581">
    <property type="entry name" value="HATPase_c_2"/>
    <property type="match status" value="1"/>
</dbReference>
<dbReference type="InterPro" id="IPR050267">
    <property type="entry name" value="Anti-sigma-factor_SerPK"/>
</dbReference>
<keyword evidence="1" id="KW-0808">Transferase</keyword>
<comment type="caution">
    <text evidence="4">The sequence shown here is derived from an EMBL/GenBank/DDBJ whole genome shotgun (WGS) entry which is preliminary data.</text>
</comment>
<keyword evidence="1" id="KW-0723">Serine/threonine-protein kinase</keyword>
<evidence type="ECO:0000313" key="5">
    <source>
        <dbReference type="Proteomes" id="UP000572680"/>
    </source>
</evidence>
<feature type="domain" description="Histidine kinase/HSP90-like ATPase" evidence="2">
    <location>
        <begin position="195"/>
        <end position="306"/>
    </location>
</feature>
<dbReference type="PANTHER" id="PTHR35526:SF3">
    <property type="entry name" value="ANTI-SIGMA-F FACTOR RSBW"/>
    <property type="match status" value="1"/>
</dbReference>
<dbReference type="RefSeq" id="WP_182843630.1">
    <property type="nucleotide sequence ID" value="NZ_BAAALP010000004.1"/>
</dbReference>
<dbReference type="EMBL" id="JACJIA010000003">
    <property type="protein sequence ID" value="MBA8951280.1"/>
    <property type="molecule type" value="Genomic_DNA"/>
</dbReference>
<organism evidence="4 5">
    <name type="scientific">Actinomadura namibiensis</name>
    <dbReference type="NCBI Taxonomy" id="182080"/>
    <lineage>
        <taxon>Bacteria</taxon>
        <taxon>Bacillati</taxon>
        <taxon>Actinomycetota</taxon>
        <taxon>Actinomycetes</taxon>
        <taxon>Streptosporangiales</taxon>
        <taxon>Thermomonosporaceae</taxon>
        <taxon>Actinomadura</taxon>
    </lineage>
</organism>
<dbReference type="AlphaFoldDB" id="A0A7W3QL95"/>
<dbReference type="CDD" id="cd16936">
    <property type="entry name" value="HATPase_RsbW-like"/>
    <property type="match status" value="1"/>
</dbReference>
<dbReference type="InterPro" id="IPR025847">
    <property type="entry name" value="MEDS_domain"/>
</dbReference>
<gene>
    <name evidence="4" type="ORF">HNR61_002911</name>
</gene>
<dbReference type="InterPro" id="IPR036890">
    <property type="entry name" value="HATPase_C_sf"/>
</dbReference>
<dbReference type="SUPFAM" id="SSF55874">
    <property type="entry name" value="ATPase domain of HSP90 chaperone/DNA topoisomerase II/histidine kinase"/>
    <property type="match status" value="1"/>
</dbReference>
<dbReference type="NCBIfam" id="NF041045">
    <property type="entry name" value="RsbA_anti_sig"/>
    <property type="match status" value="1"/>
</dbReference>
<name>A0A7W3QL95_ACTNM</name>
<reference evidence="4 5" key="1">
    <citation type="submission" date="2020-08" db="EMBL/GenBank/DDBJ databases">
        <title>Genomic Encyclopedia of Type Strains, Phase IV (KMG-IV): sequencing the most valuable type-strain genomes for metagenomic binning, comparative biology and taxonomic classification.</title>
        <authorList>
            <person name="Goeker M."/>
        </authorList>
    </citation>
    <scope>NUCLEOTIDE SEQUENCE [LARGE SCALE GENOMIC DNA]</scope>
    <source>
        <strain evidence="4 5">DSM 44197</strain>
    </source>
</reference>